<gene>
    <name evidence="1" type="ORF">Pmar_PMAR001991</name>
</gene>
<sequence length="128" mass="14129">MQTALSGVYRGGRIYGRHRRSPNVGFTTRQGGPGGPPAVAYFADAISDVDVEWLGVGRGTCKSQSCFELLAVIVALKLWRHRLEDCSRVAAESLFTGRFKRRDSEEVVLCYSRSLGQTVSIMTALDMR</sequence>
<evidence type="ECO:0000313" key="1">
    <source>
        <dbReference type="EMBL" id="EEQ98174.1"/>
    </source>
</evidence>
<keyword evidence="2" id="KW-1185">Reference proteome</keyword>
<dbReference type="InParanoid" id="C5LYD6"/>
<dbReference type="AlphaFoldDB" id="C5LYD6"/>
<dbReference type="GeneID" id="9040616"/>
<protein>
    <submittedName>
        <fullName evidence="1">Uncharacterized protein</fullName>
    </submittedName>
</protein>
<evidence type="ECO:0000313" key="2">
    <source>
        <dbReference type="Proteomes" id="UP000007800"/>
    </source>
</evidence>
<accession>C5LYD6</accession>
<name>C5LYD6_PERM5</name>
<reference evidence="1 2" key="1">
    <citation type="submission" date="2008-07" db="EMBL/GenBank/DDBJ databases">
        <authorList>
            <person name="El-Sayed N."/>
            <person name="Caler E."/>
            <person name="Inman J."/>
            <person name="Amedeo P."/>
            <person name="Hass B."/>
            <person name="Wortman J."/>
        </authorList>
    </citation>
    <scope>NUCLEOTIDE SEQUENCE [LARGE SCALE GENOMIC DNA]</scope>
    <source>
        <strain evidence="2">ATCC 50983 / TXsc</strain>
    </source>
</reference>
<dbReference type="EMBL" id="GG686808">
    <property type="protein sequence ID" value="EEQ98174.1"/>
    <property type="molecule type" value="Genomic_DNA"/>
</dbReference>
<organism evidence="2">
    <name type="scientific">Perkinsus marinus (strain ATCC 50983 / TXsc)</name>
    <dbReference type="NCBI Taxonomy" id="423536"/>
    <lineage>
        <taxon>Eukaryota</taxon>
        <taxon>Sar</taxon>
        <taxon>Alveolata</taxon>
        <taxon>Perkinsozoa</taxon>
        <taxon>Perkinsea</taxon>
        <taxon>Perkinsida</taxon>
        <taxon>Perkinsidae</taxon>
        <taxon>Perkinsus</taxon>
    </lineage>
</organism>
<dbReference type="RefSeq" id="XP_002765457.1">
    <property type="nucleotide sequence ID" value="XM_002765411.1"/>
</dbReference>
<proteinExistence type="predicted"/>
<dbReference type="Proteomes" id="UP000007800">
    <property type="component" value="Unassembled WGS sequence"/>
</dbReference>